<dbReference type="EMBL" id="CP114511">
    <property type="protein sequence ID" value="WHS18898.1"/>
    <property type="molecule type" value="Genomic_DNA"/>
</dbReference>
<dbReference type="AlphaFoldDB" id="A0ABD7YZX9"/>
<keyword evidence="1" id="KW-0614">Plasmid</keyword>
<evidence type="ECO:0000313" key="2">
    <source>
        <dbReference type="Proteomes" id="UP001224533"/>
    </source>
</evidence>
<gene>
    <name evidence="1" type="ORF">O2U02_10840</name>
</gene>
<evidence type="ECO:0000313" key="1">
    <source>
        <dbReference type="EMBL" id="WHS18898.1"/>
    </source>
</evidence>
<dbReference type="Proteomes" id="UP001224533">
    <property type="component" value="Plasmid unnamed2"/>
</dbReference>
<sequence>MLIQKVFSDMEKELRASFEGLDMYFGYHDDDYENISAFNMPDITIYYAGTKLEIYHDDDIDPLQMQFECLDASTKSVVELSRVLNVVGKYLAKIEI</sequence>
<proteinExistence type="predicted"/>
<protein>
    <submittedName>
        <fullName evidence="1">Uncharacterized protein</fullName>
    </submittedName>
</protein>
<dbReference type="RefSeq" id="WP_283475455.1">
    <property type="nucleotide sequence ID" value="NZ_CP114511.1"/>
</dbReference>
<organism evidence="1 2">
    <name type="scientific">Ligilactobacillus salivarius</name>
    <dbReference type="NCBI Taxonomy" id="1624"/>
    <lineage>
        <taxon>Bacteria</taxon>
        <taxon>Bacillati</taxon>
        <taxon>Bacillota</taxon>
        <taxon>Bacilli</taxon>
        <taxon>Lactobacillales</taxon>
        <taxon>Lactobacillaceae</taxon>
        <taxon>Ligilactobacillus</taxon>
    </lineage>
</organism>
<name>A0ABD7YZX9_9LACO</name>
<accession>A0ABD7YZX9</accession>
<reference evidence="1 2" key="1">
    <citation type="submission" date="2022-12" db="EMBL/GenBank/DDBJ databases">
        <title>Assessment of beneficial effects and identification of host adaptation-associated genes of Ligilactobacillus salivarius isolated from Meles meles.</title>
        <authorList>
            <person name="Wang Y."/>
        </authorList>
    </citation>
    <scope>NUCLEOTIDE SEQUENCE [LARGE SCALE GENOMIC DNA]</scope>
    <source>
        <strain evidence="1 2">S35</strain>
        <plasmid evidence="1 2">unnamed2</plasmid>
    </source>
</reference>
<geneLocation type="plasmid" evidence="1 2">
    <name>unnamed2</name>
</geneLocation>